<dbReference type="EMBL" id="MNCJ02000327">
    <property type="protein sequence ID" value="KAF5778477.1"/>
    <property type="molecule type" value="Genomic_DNA"/>
</dbReference>
<evidence type="ECO:0000313" key="2">
    <source>
        <dbReference type="EMBL" id="KAF5778477.1"/>
    </source>
</evidence>
<evidence type="ECO:0000256" key="1">
    <source>
        <dbReference type="SAM" id="Coils"/>
    </source>
</evidence>
<keyword evidence="1" id="KW-0175">Coiled coil</keyword>
<dbReference type="Gramene" id="mRNA:HanXRQr2_Chr12g0547981">
    <property type="protein sequence ID" value="mRNA:HanXRQr2_Chr12g0547981"/>
    <property type="gene ID" value="HanXRQr2_Chr12g0547981"/>
</dbReference>
<name>A0A9K3MWM8_HELAN</name>
<proteinExistence type="predicted"/>
<dbReference type="AlphaFoldDB" id="A0A9K3MWM8"/>
<reference evidence="2" key="1">
    <citation type="journal article" date="2017" name="Nature">
        <title>The sunflower genome provides insights into oil metabolism, flowering and Asterid evolution.</title>
        <authorList>
            <person name="Badouin H."/>
            <person name="Gouzy J."/>
            <person name="Grassa C.J."/>
            <person name="Murat F."/>
            <person name="Staton S.E."/>
            <person name="Cottret L."/>
            <person name="Lelandais-Briere C."/>
            <person name="Owens G.L."/>
            <person name="Carrere S."/>
            <person name="Mayjonade B."/>
            <person name="Legrand L."/>
            <person name="Gill N."/>
            <person name="Kane N.C."/>
            <person name="Bowers J.E."/>
            <person name="Hubner S."/>
            <person name="Bellec A."/>
            <person name="Berard A."/>
            <person name="Berges H."/>
            <person name="Blanchet N."/>
            <person name="Boniface M.C."/>
            <person name="Brunel D."/>
            <person name="Catrice O."/>
            <person name="Chaidir N."/>
            <person name="Claudel C."/>
            <person name="Donnadieu C."/>
            <person name="Faraut T."/>
            <person name="Fievet G."/>
            <person name="Helmstetter N."/>
            <person name="King M."/>
            <person name="Knapp S.J."/>
            <person name="Lai Z."/>
            <person name="Le Paslier M.C."/>
            <person name="Lippi Y."/>
            <person name="Lorenzon L."/>
            <person name="Mandel J.R."/>
            <person name="Marage G."/>
            <person name="Marchand G."/>
            <person name="Marquand E."/>
            <person name="Bret-Mestries E."/>
            <person name="Morien E."/>
            <person name="Nambeesan S."/>
            <person name="Nguyen T."/>
            <person name="Pegot-Espagnet P."/>
            <person name="Pouilly N."/>
            <person name="Raftis F."/>
            <person name="Sallet E."/>
            <person name="Schiex T."/>
            <person name="Thomas J."/>
            <person name="Vandecasteele C."/>
            <person name="Vares D."/>
            <person name="Vear F."/>
            <person name="Vautrin S."/>
            <person name="Crespi M."/>
            <person name="Mangin B."/>
            <person name="Burke J.M."/>
            <person name="Salse J."/>
            <person name="Munos S."/>
            <person name="Vincourt P."/>
            <person name="Rieseberg L.H."/>
            <person name="Langlade N.B."/>
        </authorList>
    </citation>
    <scope>NUCLEOTIDE SEQUENCE</scope>
    <source>
        <tissue evidence="2">Leaves</tissue>
    </source>
</reference>
<gene>
    <name evidence="2" type="ORF">HanXRQr2_Chr12g0547981</name>
</gene>
<comment type="caution">
    <text evidence="2">The sequence shown here is derived from an EMBL/GenBank/DDBJ whole genome shotgun (WGS) entry which is preliminary data.</text>
</comment>
<accession>A0A9K3MWM8</accession>
<feature type="coiled-coil region" evidence="1">
    <location>
        <begin position="158"/>
        <end position="206"/>
    </location>
</feature>
<organism evidence="2 3">
    <name type="scientific">Helianthus annuus</name>
    <name type="common">Common sunflower</name>
    <dbReference type="NCBI Taxonomy" id="4232"/>
    <lineage>
        <taxon>Eukaryota</taxon>
        <taxon>Viridiplantae</taxon>
        <taxon>Streptophyta</taxon>
        <taxon>Embryophyta</taxon>
        <taxon>Tracheophyta</taxon>
        <taxon>Spermatophyta</taxon>
        <taxon>Magnoliopsida</taxon>
        <taxon>eudicotyledons</taxon>
        <taxon>Gunneridae</taxon>
        <taxon>Pentapetalae</taxon>
        <taxon>asterids</taxon>
        <taxon>campanulids</taxon>
        <taxon>Asterales</taxon>
        <taxon>Asteraceae</taxon>
        <taxon>Asteroideae</taxon>
        <taxon>Heliantheae alliance</taxon>
        <taxon>Heliantheae</taxon>
        <taxon>Helianthus</taxon>
    </lineage>
</organism>
<keyword evidence="3" id="KW-1185">Reference proteome</keyword>
<evidence type="ECO:0000313" key="3">
    <source>
        <dbReference type="Proteomes" id="UP000215914"/>
    </source>
</evidence>
<dbReference type="Proteomes" id="UP000215914">
    <property type="component" value="Unassembled WGS sequence"/>
</dbReference>
<sequence>MKRIPIFPDLGSDVDTDDEEEYLNKCRKSTDPNSFNFFYADKVEMLNQKKIARLQRELDAAKSLADEKVKTEAVEKVVEKIVEVEKLVEVEKIVEKVIEVVKPCVKCSKSCKECDEKDKRFVELKKAEGQKTEKEFVKNESSSSASVCFECDNLKTYNDKLVKDAESLALEIEKLRNEKQTDDKQIRILKENSAKLKADNDKLLDEIIRK</sequence>
<protein>
    <submittedName>
        <fullName evidence="2">Uncharacterized protein</fullName>
    </submittedName>
</protein>
<reference evidence="2" key="2">
    <citation type="submission" date="2020-06" db="EMBL/GenBank/DDBJ databases">
        <title>Helianthus annuus Genome sequencing and assembly Release 2.</title>
        <authorList>
            <person name="Gouzy J."/>
            <person name="Langlade N."/>
            <person name="Munos S."/>
        </authorList>
    </citation>
    <scope>NUCLEOTIDE SEQUENCE</scope>
    <source>
        <tissue evidence="2">Leaves</tissue>
    </source>
</reference>